<keyword evidence="6 16" id="KW-0812">Transmembrane</keyword>
<dbReference type="InterPro" id="IPR050860">
    <property type="entry name" value="FeoB_GTPase"/>
</dbReference>
<feature type="binding site" evidence="14">
    <location>
        <begin position="42"/>
        <end position="46"/>
    </location>
    <ligand>
        <name>GTP</name>
        <dbReference type="ChEBI" id="CHEBI:37565"/>
        <label>1</label>
    </ligand>
</feature>
<dbReference type="PANTHER" id="PTHR43185:SF1">
    <property type="entry name" value="FE(2+) TRANSPORTER FEOB"/>
    <property type="match status" value="1"/>
</dbReference>
<comment type="subcellular location">
    <subcellularLocation>
        <location evidence="1 16">Cell inner membrane</location>
        <topology evidence="1 16">Multi-pass membrane protein</topology>
    </subcellularLocation>
</comment>
<dbReference type="PROSITE" id="PS51711">
    <property type="entry name" value="G_FEOB"/>
    <property type="match status" value="1"/>
</dbReference>
<feature type="transmembrane region" description="Helical" evidence="16">
    <location>
        <begin position="356"/>
        <end position="376"/>
    </location>
</feature>
<feature type="binding site" evidence="15">
    <location>
        <position position="29"/>
    </location>
    <ligand>
        <name>Mg(2+)</name>
        <dbReference type="ChEBI" id="CHEBI:18420"/>
        <label>2</label>
    </ligand>
</feature>
<feature type="transmembrane region" description="Helical" evidence="16">
    <location>
        <begin position="329"/>
        <end position="349"/>
    </location>
</feature>
<dbReference type="AlphaFoldDB" id="A0A5B9PK93"/>
<keyword evidence="20" id="KW-1185">Reference proteome</keyword>
<organism evidence="19 20">
    <name type="scientific">Mariniblastus fucicola</name>
    <dbReference type="NCBI Taxonomy" id="980251"/>
    <lineage>
        <taxon>Bacteria</taxon>
        <taxon>Pseudomonadati</taxon>
        <taxon>Planctomycetota</taxon>
        <taxon>Planctomycetia</taxon>
        <taxon>Pirellulales</taxon>
        <taxon>Pirellulaceae</taxon>
        <taxon>Mariniblastus</taxon>
    </lineage>
</organism>
<dbReference type="OrthoDB" id="9809127at2"/>
<dbReference type="InterPro" id="IPR011642">
    <property type="entry name" value="Gate_dom"/>
</dbReference>
<evidence type="ECO:0000256" key="3">
    <source>
        <dbReference type="ARBA" id="ARBA00022475"/>
    </source>
</evidence>
<feature type="binding site" evidence="14">
    <location>
        <begin position="17"/>
        <end position="24"/>
    </location>
    <ligand>
        <name>GTP</name>
        <dbReference type="ChEBI" id="CHEBI:37565"/>
        <label>1</label>
    </ligand>
</feature>
<dbReference type="Pfam" id="PF02421">
    <property type="entry name" value="FeoB_N"/>
    <property type="match status" value="1"/>
</dbReference>
<evidence type="ECO:0000256" key="12">
    <source>
        <dbReference type="ARBA" id="ARBA00023136"/>
    </source>
</evidence>
<feature type="transmembrane region" description="Helical" evidence="16">
    <location>
        <begin position="396"/>
        <end position="418"/>
    </location>
</feature>
<feature type="binding site" evidence="15">
    <location>
        <position position="28"/>
    </location>
    <ligand>
        <name>Mg(2+)</name>
        <dbReference type="ChEBI" id="CHEBI:18420"/>
        <label>2</label>
    </ligand>
</feature>
<dbReference type="SUPFAM" id="SSF52540">
    <property type="entry name" value="P-loop containing nucleoside triphosphate hydrolases"/>
    <property type="match status" value="1"/>
</dbReference>
<feature type="transmembrane region" description="Helical" evidence="16">
    <location>
        <begin position="471"/>
        <end position="491"/>
    </location>
</feature>
<name>A0A5B9PK93_9BACT</name>
<evidence type="ECO:0000313" key="20">
    <source>
        <dbReference type="Proteomes" id="UP000322214"/>
    </source>
</evidence>
<dbReference type="GO" id="GO:0005886">
    <property type="term" value="C:plasma membrane"/>
    <property type="evidence" value="ECO:0007669"/>
    <property type="project" value="UniProtKB-SubCell"/>
</dbReference>
<keyword evidence="10" id="KW-0406">Ion transport</keyword>
<dbReference type="InterPro" id="IPR003373">
    <property type="entry name" value="Fe2_transport_prot-B"/>
</dbReference>
<keyword evidence="15" id="KW-0479">Metal-binding</keyword>
<evidence type="ECO:0000256" key="2">
    <source>
        <dbReference type="ARBA" id="ARBA00022448"/>
    </source>
</evidence>
<evidence type="ECO:0000313" key="19">
    <source>
        <dbReference type="EMBL" id="QEG25106.1"/>
    </source>
</evidence>
<evidence type="ECO:0000256" key="16">
    <source>
        <dbReference type="RuleBase" id="RU362098"/>
    </source>
</evidence>
<evidence type="ECO:0000256" key="11">
    <source>
        <dbReference type="ARBA" id="ARBA00023134"/>
    </source>
</evidence>
<accession>A0A5B9PK93</accession>
<dbReference type="PRINTS" id="PR00326">
    <property type="entry name" value="GTP1OBG"/>
</dbReference>
<evidence type="ECO:0000256" key="9">
    <source>
        <dbReference type="ARBA" id="ARBA00023004"/>
    </source>
</evidence>
<dbReference type="NCBIfam" id="TIGR00231">
    <property type="entry name" value="small_GTP"/>
    <property type="match status" value="1"/>
</dbReference>
<dbReference type="PANTHER" id="PTHR43185">
    <property type="entry name" value="FERROUS IRON TRANSPORT PROTEIN B"/>
    <property type="match status" value="1"/>
</dbReference>
<evidence type="ECO:0000256" key="8">
    <source>
        <dbReference type="ARBA" id="ARBA00022989"/>
    </source>
</evidence>
<dbReference type="InterPro" id="IPR011640">
    <property type="entry name" value="Fe2_transport_prot_B_C"/>
</dbReference>
<evidence type="ECO:0000256" key="10">
    <source>
        <dbReference type="ARBA" id="ARBA00023065"/>
    </source>
</evidence>
<evidence type="ECO:0000256" key="17">
    <source>
        <dbReference type="SAM" id="MobiDB-lite"/>
    </source>
</evidence>
<gene>
    <name evidence="19" type="primary">feoB</name>
    <name evidence="19" type="ORF">MFFC18_50290</name>
</gene>
<feature type="transmembrane region" description="Helical" evidence="16">
    <location>
        <begin position="296"/>
        <end position="317"/>
    </location>
</feature>
<dbReference type="NCBIfam" id="TIGR00437">
    <property type="entry name" value="feoB"/>
    <property type="match status" value="1"/>
</dbReference>
<reference evidence="19 20" key="1">
    <citation type="submission" date="2019-08" db="EMBL/GenBank/DDBJ databases">
        <title>Deep-cultivation of Planctomycetes and their phenomic and genomic characterization uncovers novel biology.</title>
        <authorList>
            <person name="Wiegand S."/>
            <person name="Jogler M."/>
            <person name="Boedeker C."/>
            <person name="Pinto D."/>
            <person name="Vollmers J."/>
            <person name="Rivas-Marin E."/>
            <person name="Kohn T."/>
            <person name="Peeters S.H."/>
            <person name="Heuer A."/>
            <person name="Rast P."/>
            <person name="Oberbeckmann S."/>
            <person name="Bunk B."/>
            <person name="Jeske O."/>
            <person name="Meyerdierks A."/>
            <person name="Storesund J.E."/>
            <person name="Kallscheuer N."/>
            <person name="Luecker S."/>
            <person name="Lage O.M."/>
            <person name="Pohl T."/>
            <person name="Merkel B.J."/>
            <person name="Hornburger P."/>
            <person name="Mueller R.-W."/>
            <person name="Bruemmer F."/>
            <person name="Labrenz M."/>
            <person name="Spormann A.M."/>
            <person name="Op den Camp H."/>
            <person name="Overmann J."/>
            <person name="Amann R."/>
            <person name="Jetten M.S.M."/>
            <person name="Mascher T."/>
            <person name="Medema M.H."/>
            <person name="Devos D.P."/>
            <person name="Kaster A.-K."/>
            <person name="Ovreas L."/>
            <person name="Rohde M."/>
            <person name="Galperin M.Y."/>
            <person name="Jogler C."/>
        </authorList>
    </citation>
    <scope>NUCLEOTIDE SEQUENCE [LARGE SCALE GENOMIC DNA]</scope>
    <source>
        <strain evidence="19 20">FC18</strain>
    </source>
</reference>
<keyword evidence="12 16" id="KW-0472">Membrane</keyword>
<dbReference type="FunFam" id="3.40.50.300:FF:000426">
    <property type="entry name" value="Ferrous iron transport protein B"/>
    <property type="match status" value="1"/>
</dbReference>
<comment type="similarity">
    <text evidence="16">Belongs to the TRAFAC class TrmE-Era-EngA-EngB-Septin-like GTPase superfamily. FeoB GTPase (TC 9.A.8) family.</text>
</comment>
<dbReference type="RefSeq" id="WP_075084207.1">
    <property type="nucleotide sequence ID" value="NZ_CP042912.1"/>
</dbReference>
<keyword evidence="9 16" id="KW-0408">Iron</keyword>
<dbReference type="InterPro" id="IPR006073">
    <property type="entry name" value="GTP-bd"/>
</dbReference>
<evidence type="ECO:0000256" key="6">
    <source>
        <dbReference type="ARBA" id="ARBA00022692"/>
    </source>
</evidence>
<keyword evidence="3" id="KW-1003">Cell membrane</keyword>
<evidence type="ECO:0000256" key="14">
    <source>
        <dbReference type="PIRSR" id="PIRSR603373-1"/>
    </source>
</evidence>
<keyword evidence="15" id="KW-0460">Magnesium</keyword>
<dbReference type="InterPro" id="IPR027417">
    <property type="entry name" value="P-loop_NTPase"/>
</dbReference>
<feature type="domain" description="FeoB-type G" evidence="18">
    <location>
        <begin position="10"/>
        <end position="177"/>
    </location>
</feature>
<dbReference type="KEGG" id="mff:MFFC18_50290"/>
<dbReference type="InterPro" id="IPR005225">
    <property type="entry name" value="Small_GTP-bd"/>
</dbReference>
<comment type="function">
    <text evidence="16">Probable transporter of a GTP-driven Fe(2+) uptake system.</text>
</comment>
<dbReference type="GO" id="GO:0046872">
    <property type="term" value="F:metal ion binding"/>
    <property type="evidence" value="ECO:0007669"/>
    <property type="project" value="UniProtKB-KW"/>
</dbReference>
<evidence type="ECO:0000256" key="4">
    <source>
        <dbReference type="ARBA" id="ARBA00022496"/>
    </source>
</evidence>
<evidence type="ECO:0000256" key="7">
    <source>
        <dbReference type="ARBA" id="ARBA00022741"/>
    </source>
</evidence>
<keyword evidence="11 14" id="KW-0342">GTP-binding</keyword>
<dbReference type="Proteomes" id="UP000322214">
    <property type="component" value="Chromosome"/>
</dbReference>
<evidence type="ECO:0000256" key="5">
    <source>
        <dbReference type="ARBA" id="ARBA00022519"/>
    </source>
</evidence>
<evidence type="ECO:0000256" key="13">
    <source>
        <dbReference type="NCBIfam" id="TIGR00437"/>
    </source>
</evidence>
<keyword evidence="2 16" id="KW-0813">Transport</keyword>
<feature type="transmembrane region" description="Helical" evidence="16">
    <location>
        <begin position="714"/>
        <end position="739"/>
    </location>
</feature>
<sequence length="744" mass="81398">MANPVKAAPGCTVVVLGNPNAGKSTLFNGLTGVRQHVGNYPGVTVEKRSGLISIDDEDFELVDLPGTYSLAPTSPEEMLAVKILLGKPPAAGKPDVILCVIDASNMQRNLFLVSQVLELNQPTVVAVNMVDVAKRNGVEIDCEKLQQLLGVPVVPVQAKRREGFDALKRAIADSRNKNPDFPHDPFEASLKDRIEQLESTCPDDCALKRFAVTRMLFDTDGFMADQLKSEVGPTTLESVESEKQKMESGKEPVFESESSARYSWITRHSDEFIKQTGPVRASSITDRLDAWLTHPIWGLGVALLVSVMLFQLVFWIADPASDMIDWFNGTLASIVNGVVPAGTLNSLLVDGLINGVGSVLIFLPQILLLFLILALLEDSGYLARAAFLMDRYLSKIGLSGVTLFPLLSSFACAIPGIMATRVIKNDRERLVTILIAPLMSCSARLPVYVLLIATFVPAQSYLGGLLGLRGLTMFAMYMVGIVVAVIVAWILRRTFVKSPPTSFVLEMPSYKVPSLRNVGQRMFDGGWSFIRDAGTIIVAVTILVWAAAYFPRLNESNPPAELTNDFAVVQRLEPQLETLADDAAERPSIESELAVAQNNISAFHLRQSYLGRSGKLIEPVVKPLGWDWRIGSAAIASFPAREVVVSTMGVIFGLGSEVDEESDSLREQLAAAKWEGSDRPLFTLPVALSLMVFFALCAQCVSTLAVIKRETNSWFWPTFSFVYMTVLAYIGAFAVYQIFSRMIS</sequence>
<feature type="transmembrane region" description="Helical" evidence="16">
    <location>
        <begin position="682"/>
        <end position="707"/>
    </location>
</feature>
<keyword evidence="7 14" id="KW-0547">Nucleotide-binding</keyword>
<feature type="binding site" evidence="14">
    <location>
        <begin position="128"/>
        <end position="131"/>
    </location>
    <ligand>
        <name>GTP</name>
        <dbReference type="ChEBI" id="CHEBI:37565"/>
        <label>1</label>
    </ligand>
</feature>
<dbReference type="STRING" id="980251.GCA_001642875_01407"/>
<protein>
    <recommendedName>
        <fullName evidence="13 16">Ferrous iron transport protein B</fullName>
    </recommendedName>
</protein>
<keyword evidence="8 16" id="KW-1133">Transmembrane helix</keyword>
<dbReference type="Gene3D" id="3.40.50.300">
    <property type="entry name" value="P-loop containing nucleotide triphosphate hydrolases"/>
    <property type="match status" value="1"/>
</dbReference>
<evidence type="ECO:0000259" key="18">
    <source>
        <dbReference type="PROSITE" id="PS51711"/>
    </source>
</evidence>
<feature type="transmembrane region" description="Helical" evidence="16">
    <location>
        <begin position="529"/>
        <end position="550"/>
    </location>
</feature>
<dbReference type="InterPro" id="IPR030389">
    <property type="entry name" value="G_FEOB_dom"/>
</dbReference>
<feature type="binding site" evidence="15">
    <location>
        <position position="31"/>
    </location>
    <ligand>
        <name>Mg(2+)</name>
        <dbReference type="ChEBI" id="CHEBI:18420"/>
        <label>2</label>
    </ligand>
</feature>
<feature type="region of interest" description="Disordered" evidence="17">
    <location>
        <begin position="233"/>
        <end position="252"/>
    </location>
</feature>
<proteinExistence type="inferred from homology"/>
<keyword evidence="5" id="KW-0997">Cell inner membrane</keyword>
<evidence type="ECO:0000256" key="1">
    <source>
        <dbReference type="ARBA" id="ARBA00004429"/>
    </source>
</evidence>
<dbReference type="EMBL" id="CP042912">
    <property type="protein sequence ID" value="QEG25106.1"/>
    <property type="molecule type" value="Genomic_DNA"/>
</dbReference>
<dbReference type="Pfam" id="PF07670">
    <property type="entry name" value="Gate"/>
    <property type="match status" value="2"/>
</dbReference>
<feature type="binding site" evidence="14">
    <location>
        <begin position="63"/>
        <end position="66"/>
    </location>
    <ligand>
        <name>GTP</name>
        <dbReference type="ChEBI" id="CHEBI:37565"/>
        <label>1</label>
    </ligand>
</feature>
<dbReference type="CDD" id="cd01879">
    <property type="entry name" value="FeoB"/>
    <property type="match status" value="1"/>
</dbReference>
<dbReference type="GO" id="GO:0005525">
    <property type="term" value="F:GTP binding"/>
    <property type="evidence" value="ECO:0007669"/>
    <property type="project" value="UniProtKB-KW"/>
</dbReference>
<feature type="compositionally biased region" description="Basic and acidic residues" evidence="17">
    <location>
        <begin position="240"/>
        <end position="252"/>
    </location>
</feature>
<dbReference type="Pfam" id="PF07664">
    <property type="entry name" value="FeoB_C"/>
    <property type="match status" value="1"/>
</dbReference>
<feature type="binding site" evidence="15">
    <location>
        <position position="32"/>
    </location>
    <ligand>
        <name>Mg(2+)</name>
        <dbReference type="ChEBI" id="CHEBI:18420"/>
        <label>2</label>
    </ligand>
</feature>
<keyword evidence="4 16" id="KW-0410">Iron transport</keyword>
<evidence type="ECO:0000256" key="15">
    <source>
        <dbReference type="PIRSR" id="PIRSR603373-2"/>
    </source>
</evidence>
<feature type="transmembrane region" description="Helical" evidence="16">
    <location>
        <begin position="430"/>
        <end position="451"/>
    </location>
</feature>
<dbReference type="GO" id="GO:0015093">
    <property type="term" value="F:ferrous iron transmembrane transporter activity"/>
    <property type="evidence" value="ECO:0007669"/>
    <property type="project" value="UniProtKB-UniRule"/>
</dbReference>